<dbReference type="InterPro" id="IPR023621">
    <property type="entry name" value="Ribosomal_eL31_dom_sf"/>
</dbReference>
<dbReference type="Proteomes" id="UP000195557">
    <property type="component" value="Unassembled WGS sequence"/>
</dbReference>
<evidence type="ECO:0000313" key="4">
    <source>
        <dbReference type="EMBL" id="CEF99382.1"/>
    </source>
</evidence>
<reference evidence="4 6" key="1">
    <citation type="journal article" date="2006" name="Proc. Natl. Acad. Sci. U.S.A.">
        <title>Genome analysis of the smallest free-living eukaryote Ostreococcus tauri unveils many unique features.</title>
        <authorList>
            <person name="Derelle E."/>
            <person name="Ferraz C."/>
            <person name="Rombauts S."/>
            <person name="Rouze P."/>
            <person name="Worden A.Z."/>
            <person name="Robbens S."/>
            <person name="Partensky F."/>
            <person name="Degroeve S."/>
            <person name="Echeynie S."/>
            <person name="Cooke R."/>
            <person name="Saeys Y."/>
            <person name="Wuyts J."/>
            <person name="Jabbari K."/>
            <person name="Bowler C."/>
            <person name="Panaud O."/>
            <person name="Piegu B."/>
            <person name="Ball S.G."/>
            <person name="Ral J.-P."/>
            <person name="Bouget F.-Y."/>
            <person name="Piganeau G."/>
            <person name="De Baets B."/>
            <person name="Picard A."/>
            <person name="Delseny M."/>
            <person name="Demaille J."/>
            <person name="Van de Peer Y."/>
            <person name="Moreau H."/>
        </authorList>
    </citation>
    <scope>NUCLEOTIDE SEQUENCE [LARGE SCALE GENOMIC DNA]</scope>
    <source>
        <strain evidence="4 6">OTTH0595</strain>
    </source>
</reference>
<sequence length="116" mass="13001">MGRESKPADVITREYTINLGKAITGVTFKKRAPRAVAAIKKFAQKTMKTSDVRIDVKLNKAVWSKGIRNVPKRIRVQISRKHNDNKDADEDLYSYVTVVDTPNGFSGLGTDVIDHE</sequence>
<dbReference type="CDD" id="cd00463">
    <property type="entry name" value="Ribosomal_L31e"/>
    <property type="match status" value="1"/>
</dbReference>
<evidence type="ECO:0000256" key="3">
    <source>
        <dbReference type="ARBA" id="ARBA00023274"/>
    </source>
</evidence>
<protein>
    <submittedName>
        <fullName evidence="5">Ribosomal protein L31 component of cytosolic 80S ribosome and 60S large subunit</fullName>
    </submittedName>
    <submittedName>
        <fullName evidence="4">Ribosomal protein L31e, conserved site</fullName>
    </submittedName>
</protein>
<dbReference type="PANTHER" id="PTHR10956">
    <property type="entry name" value="60S RIBOSOMAL PROTEIN L31"/>
    <property type="match status" value="1"/>
</dbReference>
<evidence type="ECO:0000256" key="2">
    <source>
        <dbReference type="ARBA" id="ARBA00022980"/>
    </source>
</evidence>
<dbReference type="InterPro" id="IPR000054">
    <property type="entry name" value="Ribosomal_eL31"/>
</dbReference>
<dbReference type="GO" id="GO:0002181">
    <property type="term" value="P:cytoplasmic translation"/>
    <property type="evidence" value="ECO:0007669"/>
    <property type="project" value="TreeGrafter"/>
</dbReference>
<dbReference type="GO" id="GO:0022625">
    <property type="term" value="C:cytosolic large ribosomal subunit"/>
    <property type="evidence" value="ECO:0007669"/>
    <property type="project" value="TreeGrafter"/>
</dbReference>
<dbReference type="NCBIfam" id="NF002258">
    <property type="entry name" value="PRK01192.1-1"/>
    <property type="match status" value="1"/>
</dbReference>
<keyword evidence="2 4" id="KW-0689">Ribosomal protein</keyword>
<reference evidence="4" key="2">
    <citation type="journal article" date="2014" name="BMC Genomics">
        <title>An improved genome of the model marine alga Ostreococcus tauri unfolds by assessing Illumina de novo assemblies.</title>
        <authorList>
            <person name="Blanc-Mathieu R."/>
            <person name="Verhelst B."/>
            <person name="Derelle E."/>
            <person name="Rombauts S."/>
            <person name="Bouget F.Y."/>
            <person name="Carre I."/>
            <person name="Chateau A."/>
            <person name="Eyre-Walker A."/>
            <person name="Grimsley N."/>
            <person name="Moreau H."/>
            <person name="Piegu B."/>
            <person name="Rivals E."/>
            <person name="Schackwitz W."/>
            <person name="Van de Peer Y."/>
            <person name="Piganeau G."/>
        </authorList>
    </citation>
    <scope>NUCLEOTIDE SEQUENCE</scope>
    <source>
        <strain evidence="4">RCC4221</strain>
    </source>
</reference>
<gene>
    <name evidence="5" type="ORF">BE221DRAFT_207761</name>
    <name evidence="4" type="ORF">OT_ostta10g02015</name>
</gene>
<dbReference type="PANTHER" id="PTHR10956:SF0">
    <property type="entry name" value="60S RIBOSOMAL PROTEIN L31"/>
    <property type="match status" value="1"/>
</dbReference>
<dbReference type="OrthoDB" id="9739313at2759"/>
<keyword evidence="3" id="KW-0687">Ribonucleoprotein</keyword>
<dbReference type="SUPFAM" id="SSF54575">
    <property type="entry name" value="Ribosomal protein L31e"/>
    <property type="match status" value="1"/>
</dbReference>
<dbReference type="PROSITE" id="PS01144">
    <property type="entry name" value="RIBOSOMAL_L31E"/>
    <property type="match status" value="1"/>
</dbReference>
<dbReference type="EMBL" id="KZ155832">
    <property type="protein sequence ID" value="OUS43306.1"/>
    <property type="molecule type" value="Genomic_DNA"/>
</dbReference>
<dbReference type="EMBL" id="CAID01000010">
    <property type="protein sequence ID" value="CEF99382.1"/>
    <property type="molecule type" value="Genomic_DNA"/>
</dbReference>
<evidence type="ECO:0000313" key="6">
    <source>
        <dbReference type="Proteomes" id="UP000009170"/>
    </source>
</evidence>
<comment type="similarity">
    <text evidence="1">Belongs to the eukaryotic ribosomal protein eL31 family.</text>
</comment>
<dbReference type="InParanoid" id="A0A090M9K7"/>
<dbReference type="InterPro" id="IPR020052">
    <property type="entry name" value="Ribosomal_eL31_CS"/>
</dbReference>
<dbReference type="FunFam" id="3.10.440.10:FF:000001">
    <property type="entry name" value="60S ribosomal protein L31"/>
    <property type="match status" value="1"/>
</dbReference>
<dbReference type="GO" id="GO:0003735">
    <property type="term" value="F:structural constituent of ribosome"/>
    <property type="evidence" value="ECO:0007669"/>
    <property type="project" value="InterPro"/>
</dbReference>
<dbReference type="STRING" id="70448.A0A090M9K7"/>
<dbReference type="SMART" id="SM01380">
    <property type="entry name" value="Ribosomal_L31e"/>
    <property type="match status" value="1"/>
</dbReference>
<evidence type="ECO:0000313" key="5">
    <source>
        <dbReference type="EMBL" id="OUS43306.1"/>
    </source>
</evidence>
<keyword evidence="6" id="KW-1185">Reference proteome</keyword>
<dbReference type="Proteomes" id="UP000009170">
    <property type="component" value="Unassembled WGS sequence"/>
</dbReference>
<accession>A0A1Y5I1D7</accession>
<dbReference type="Pfam" id="PF01198">
    <property type="entry name" value="Ribosomal_L31e"/>
    <property type="match status" value="1"/>
</dbReference>
<dbReference type="Gene3D" id="3.10.440.10">
    <property type="match status" value="1"/>
</dbReference>
<accession>A0A090M9K7</accession>
<evidence type="ECO:0000256" key="1">
    <source>
        <dbReference type="ARBA" id="ARBA00010808"/>
    </source>
</evidence>
<accession>A0A454XTW9</accession>
<organism evidence="4 6">
    <name type="scientific">Ostreococcus tauri</name>
    <name type="common">Marine green alga</name>
    <dbReference type="NCBI Taxonomy" id="70448"/>
    <lineage>
        <taxon>Eukaryota</taxon>
        <taxon>Viridiplantae</taxon>
        <taxon>Chlorophyta</taxon>
        <taxon>Mamiellophyceae</taxon>
        <taxon>Mamiellales</taxon>
        <taxon>Bathycoccaceae</taxon>
        <taxon>Ostreococcus</taxon>
    </lineage>
</organism>
<dbReference type="AlphaFoldDB" id="A0A090M9K7"/>
<proteinExistence type="inferred from homology"/>
<name>A0A090M9K7_OSTTA</name>
<reference evidence="5" key="3">
    <citation type="submission" date="2017-04" db="EMBL/GenBank/DDBJ databases">
        <title>Population genomics of picophytoplankton unveils novel chromosome hypervariability.</title>
        <authorList>
            <consortium name="DOE Joint Genome Institute"/>
            <person name="Blanc-Mathieu R."/>
            <person name="Krasovec M."/>
            <person name="Hebrard M."/>
            <person name="Yau S."/>
            <person name="Desgranges E."/>
            <person name="Martin J."/>
            <person name="Schackwitz W."/>
            <person name="Kuo A."/>
            <person name="Salin G."/>
            <person name="Donnadieu C."/>
            <person name="Desdevises Y."/>
            <person name="Sanchez-Ferandin S."/>
            <person name="Moreau H."/>
            <person name="Rivals E."/>
            <person name="Grigoriev I.V."/>
            <person name="Grimsley N."/>
            <person name="Eyre-Walker A."/>
            <person name="Piganeau G."/>
        </authorList>
    </citation>
    <scope>NUCLEOTIDE SEQUENCE [LARGE SCALE GENOMIC DNA]</scope>
    <source>
        <strain evidence="5">RCC 1115</strain>
    </source>
</reference>
<dbReference type="FunCoup" id="A0A090M9K7">
    <property type="interactions" value="1477"/>
</dbReference>